<feature type="region of interest" description="Disordered" evidence="1">
    <location>
        <begin position="1"/>
        <end position="29"/>
    </location>
</feature>
<organism evidence="2">
    <name type="scientific">Florenciella parvula</name>
    <dbReference type="NCBI Taxonomy" id="236787"/>
    <lineage>
        <taxon>Eukaryota</taxon>
        <taxon>Sar</taxon>
        <taxon>Stramenopiles</taxon>
        <taxon>Ochrophyta</taxon>
        <taxon>Dictyochophyceae</taxon>
        <taxon>Florenciellales</taxon>
        <taxon>Florenciella</taxon>
    </lineage>
</organism>
<dbReference type="InterPro" id="IPR005024">
    <property type="entry name" value="Snf7_fam"/>
</dbReference>
<protein>
    <submittedName>
        <fullName evidence="2">Uncharacterized protein</fullName>
    </submittedName>
</protein>
<dbReference type="PANTHER" id="PTHR10476">
    <property type="entry name" value="CHARGED MULTIVESICULAR BODY PROTEIN"/>
    <property type="match status" value="1"/>
</dbReference>
<dbReference type="Gene3D" id="6.10.140.1230">
    <property type="match status" value="1"/>
</dbReference>
<sequence>MNPFSKKKEPTPRELGRSVKRTTQKSQRDIEREIAGLDRQEKQLVAEIKVAAKKNQEKTVKILAKQVVQLRAQRDKMIGMKAHVGAVGMQASTMAATAGAMQAVGSASKAIGAVNAQMDAAGMSKAMMDFQRQIEVMGVKEELMDEALADAFDDDEIEDEADDIVARTLAEIGVDLDAKMADAPTTQIPGAAAEAEAAPAQADADAAELASLEARLAALPSG</sequence>
<name>A0A7S2FW30_9STRA</name>
<accession>A0A7S2FW30</accession>
<dbReference type="EMBL" id="HBGT01016457">
    <property type="protein sequence ID" value="CAD9416394.1"/>
    <property type="molecule type" value="Transcribed_RNA"/>
</dbReference>
<evidence type="ECO:0000256" key="1">
    <source>
        <dbReference type="SAM" id="MobiDB-lite"/>
    </source>
</evidence>
<proteinExistence type="predicted"/>
<gene>
    <name evidence="2" type="ORF">FPAR1323_LOCUS8783</name>
</gene>
<feature type="compositionally biased region" description="Basic and acidic residues" evidence="1">
    <location>
        <begin position="1"/>
        <end position="17"/>
    </location>
</feature>
<reference evidence="2" key="1">
    <citation type="submission" date="2021-01" db="EMBL/GenBank/DDBJ databases">
        <authorList>
            <person name="Corre E."/>
            <person name="Pelletier E."/>
            <person name="Niang G."/>
            <person name="Scheremetjew M."/>
            <person name="Finn R."/>
            <person name="Kale V."/>
            <person name="Holt S."/>
            <person name="Cochrane G."/>
            <person name="Meng A."/>
            <person name="Brown T."/>
            <person name="Cohen L."/>
        </authorList>
    </citation>
    <scope>NUCLEOTIDE SEQUENCE</scope>
    <source>
        <strain evidence="2">RCC1693</strain>
    </source>
</reference>
<evidence type="ECO:0000313" key="2">
    <source>
        <dbReference type="EMBL" id="CAD9416394.1"/>
    </source>
</evidence>
<dbReference type="GO" id="GO:0007034">
    <property type="term" value="P:vacuolar transport"/>
    <property type="evidence" value="ECO:0007669"/>
    <property type="project" value="InterPro"/>
</dbReference>
<dbReference type="AlphaFoldDB" id="A0A7S2FW30"/>
<dbReference type="Pfam" id="PF03357">
    <property type="entry name" value="Snf7"/>
    <property type="match status" value="1"/>
</dbReference>